<dbReference type="GO" id="GO:0005739">
    <property type="term" value="C:mitochondrion"/>
    <property type="evidence" value="ECO:0007669"/>
    <property type="project" value="GOC"/>
</dbReference>
<dbReference type="GeneID" id="136812520"/>
<dbReference type="PANTHER" id="PTHR12906">
    <property type="entry name" value="PROTEIN C20ORF24 RAB5-INTERACTING PROTEIN"/>
    <property type="match status" value="1"/>
</dbReference>
<keyword evidence="10" id="KW-1185">Reference proteome</keyword>
<dbReference type="InterPro" id="IPR029008">
    <property type="entry name" value="EMC6-like"/>
</dbReference>
<dbReference type="Pfam" id="PF07019">
    <property type="entry name" value="EMC6"/>
    <property type="match status" value="1"/>
</dbReference>
<feature type="transmembrane region" description="Helical" evidence="8">
    <location>
        <begin position="41"/>
        <end position="59"/>
    </location>
</feature>
<evidence type="ECO:0000313" key="9">
    <source>
        <dbReference type="EnsemblMetazoa" id="CLYHEMP023991.1"/>
    </source>
</evidence>
<organism evidence="9 10">
    <name type="scientific">Clytia hemisphaerica</name>
    <dbReference type="NCBI Taxonomy" id="252671"/>
    <lineage>
        <taxon>Eukaryota</taxon>
        <taxon>Metazoa</taxon>
        <taxon>Cnidaria</taxon>
        <taxon>Hydrozoa</taxon>
        <taxon>Hydroidolina</taxon>
        <taxon>Leptothecata</taxon>
        <taxon>Obeliida</taxon>
        <taxon>Clytiidae</taxon>
        <taxon>Clytia</taxon>
    </lineage>
</organism>
<evidence type="ECO:0000256" key="5">
    <source>
        <dbReference type="ARBA" id="ARBA00022989"/>
    </source>
</evidence>
<evidence type="ECO:0000256" key="2">
    <source>
        <dbReference type="ARBA" id="ARBA00009436"/>
    </source>
</evidence>
<dbReference type="EnsemblMetazoa" id="CLYHEMT023991.1">
    <property type="protein sequence ID" value="CLYHEMP023991.1"/>
    <property type="gene ID" value="CLYHEMG023991"/>
</dbReference>
<keyword evidence="4" id="KW-0256">Endoplasmic reticulum</keyword>
<dbReference type="GO" id="GO:0005789">
    <property type="term" value="C:endoplasmic reticulum membrane"/>
    <property type="evidence" value="ECO:0007669"/>
    <property type="project" value="UniProtKB-SubCell"/>
</dbReference>
<evidence type="ECO:0008006" key="11">
    <source>
        <dbReference type="Google" id="ProtNLM"/>
    </source>
</evidence>
<dbReference type="RefSeq" id="XP_066925142.1">
    <property type="nucleotide sequence ID" value="XM_067069041.1"/>
</dbReference>
<evidence type="ECO:0000256" key="6">
    <source>
        <dbReference type="ARBA" id="ARBA00023136"/>
    </source>
</evidence>
<evidence type="ECO:0000313" key="10">
    <source>
        <dbReference type="Proteomes" id="UP000594262"/>
    </source>
</evidence>
<reference evidence="9" key="1">
    <citation type="submission" date="2021-01" db="UniProtKB">
        <authorList>
            <consortium name="EnsemblMetazoa"/>
        </authorList>
    </citation>
    <scope>IDENTIFICATION</scope>
</reference>
<dbReference type="InterPro" id="IPR010742">
    <property type="entry name" value="RCAF1"/>
</dbReference>
<keyword evidence="3 8" id="KW-0812">Transmembrane</keyword>
<comment type="subcellular location">
    <subcellularLocation>
        <location evidence="1">Endoplasmic reticulum membrane</location>
        <topology evidence="1">Multi-pass membrane protein</topology>
    </subcellularLocation>
</comment>
<keyword evidence="6 8" id="KW-0472">Membrane</keyword>
<name>A0A7M6DR39_9CNID</name>
<evidence type="ECO:0000256" key="7">
    <source>
        <dbReference type="SAM" id="MobiDB-lite"/>
    </source>
</evidence>
<feature type="region of interest" description="Disordered" evidence="7">
    <location>
        <begin position="1"/>
        <end position="20"/>
    </location>
</feature>
<dbReference type="Proteomes" id="UP000594262">
    <property type="component" value="Unplaced"/>
</dbReference>
<proteinExistence type="inferred from homology"/>
<feature type="transmembrane region" description="Helical" evidence="8">
    <location>
        <begin position="65"/>
        <end position="83"/>
    </location>
</feature>
<evidence type="ECO:0000256" key="3">
    <source>
        <dbReference type="ARBA" id="ARBA00022692"/>
    </source>
</evidence>
<comment type="similarity">
    <text evidence="2">Belongs to the EMC6 family.</text>
</comment>
<dbReference type="OrthoDB" id="286395at2759"/>
<accession>A0A7M6DR39</accession>
<keyword evidence="5 8" id="KW-1133">Transmembrane helix</keyword>
<protein>
    <recommendedName>
        <fullName evidence="11">Rab5-interacting protein</fullName>
    </recommendedName>
</protein>
<feature type="transmembrane region" description="Helical" evidence="8">
    <location>
        <begin position="104"/>
        <end position="123"/>
    </location>
</feature>
<evidence type="ECO:0000256" key="1">
    <source>
        <dbReference type="ARBA" id="ARBA00004477"/>
    </source>
</evidence>
<sequence length="125" mass="14222">MSRRRTNGNVETEDKPSVSSIIKKSLTTDSNWEDKDSFLDVIYWVRQIFALFNGLAWGVIPLTGILGLALFFVINCAIVFLYVSRQSKIDEDEFGGIQELVKEGLFTAFAVFLISWIMTFTYLHG</sequence>
<dbReference type="AlphaFoldDB" id="A0A7M6DR39"/>
<dbReference type="PANTHER" id="PTHR12906:SF0">
    <property type="entry name" value="GEL COMPLEX SUBUNIT OPTI"/>
    <property type="match status" value="1"/>
</dbReference>
<evidence type="ECO:0000256" key="8">
    <source>
        <dbReference type="SAM" id="Phobius"/>
    </source>
</evidence>
<evidence type="ECO:0000256" key="4">
    <source>
        <dbReference type="ARBA" id="ARBA00022824"/>
    </source>
</evidence>
<dbReference type="GO" id="GO:0097250">
    <property type="term" value="P:mitochondrial respirasome assembly"/>
    <property type="evidence" value="ECO:0007669"/>
    <property type="project" value="InterPro"/>
</dbReference>